<keyword evidence="3" id="KW-0805">Transcription regulation</keyword>
<dbReference type="Proteomes" id="UP001152799">
    <property type="component" value="Chromosome 9"/>
</dbReference>
<gene>
    <name evidence="8" type="ORF">CEUTPL_LOCUS13753</name>
</gene>
<evidence type="ECO:0000256" key="2">
    <source>
        <dbReference type="ARBA" id="ARBA00016807"/>
    </source>
</evidence>
<evidence type="ECO:0000256" key="6">
    <source>
        <dbReference type="SAM" id="MobiDB-lite"/>
    </source>
</evidence>
<evidence type="ECO:0000259" key="7">
    <source>
        <dbReference type="Pfam" id="PF13873"/>
    </source>
</evidence>
<dbReference type="PANTHER" id="PTHR23098:SF16">
    <property type="entry name" value="REGULATORY PROTEIN ZESTE"/>
    <property type="match status" value="1"/>
</dbReference>
<dbReference type="GO" id="GO:0005634">
    <property type="term" value="C:nucleus"/>
    <property type="evidence" value="ECO:0007669"/>
    <property type="project" value="TreeGrafter"/>
</dbReference>
<evidence type="ECO:0000256" key="3">
    <source>
        <dbReference type="ARBA" id="ARBA00023015"/>
    </source>
</evidence>
<dbReference type="Pfam" id="PF13873">
    <property type="entry name" value="Myb_DNA-bind_5"/>
    <property type="match status" value="1"/>
</dbReference>
<evidence type="ECO:0000313" key="9">
    <source>
        <dbReference type="Proteomes" id="UP001152799"/>
    </source>
</evidence>
<evidence type="ECO:0000256" key="5">
    <source>
        <dbReference type="ARBA" id="ARBA00025466"/>
    </source>
</evidence>
<feature type="compositionally biased region" description="Basic and acidic residues" evidence="6">
    <location>
        <begin position="249"/>
        <end position="260"/>
    </location>
</feature>
<sequence length="326" mass="36762">MRLTGEHHEIIISFAEAHPEIITNKFMGLNARQNQGKLWQKLTNDLNALGYGVLTVAEYKRRITDWKSKTKGKAVDLKTNLTRTGGGEGYHSGLSKIEQRLLALMGNKAYEGDSVKELGFKIHQSRSAGVNSPLVCQDQMPKEKRPRLCEEKLPVTSKLRPSSSFAKDSQKIILETSQTDKPSNKPATVTSGVLFGCSTKQFIYPYEYEPENNAFEDTYTEDNIVEISQENEEENVDPGRWSLTEHQYYKTEETEKKSEPKTPSASTSRRRNLSHMSESIQNMNNKTLDVLKSISTNLEGVNDNLTGINHSLKTISSVLTKKFLKN</sequence>
<dbReference type="EMBL" id="OU892285">
    <property type="protein sequence ID" value="CAG9773362.1"/>
    <property type="molecule type" value="Genomic_DNA"/>
</dbReference>
<feature type="region of interest" description="Disordered" evidence="6">
    <location>
        <begin position="249"/>
        <end position="275"/>
    </location>
</feature>
<protein>
    <recommendedName>
        <fullName evidence="2">Regulatory protein zeste</fullName>
    </recommendedName>
</protein>
<dbReference type="InterPro" id="IPR028002">
    <property type="entry name" value="Myb_DNA-bind_5"/>
</dbReference>
<evidence type="ECO:0000256" key="4">
    <source>
        <dbReference type="ARBA" id="ARBA00023163"/>
    </source>
</evidence>
<comment type="function">
    <text evidence="5">Involved in transvection phenomena (= synapsis-dependent gene expression), where the synaptic pairing of chromosomes carrying genes with which zeste interacts influences the expression of these genes. Zeste binds to DNA and stimulates transcription from a nearby promoter.</text>
</comment>
<reference evidence="8" key="1">
    <citation type="submission" date="2022-01" db="EMBL/GenBank/DDBJ databases">
        <authorList>
            <person name="King R."/>
        </authorList>
    </citation>
    <scope>NUCLEOTIDE SEQUENCE</scope>
</reference>
<comment type="subunit">
    <text evidence="1">Self-associates forming complexes of several hundred monomers.</text>
</comment>
<feature type="domain" description="Myb/SANT-like DNA-binding" evidence="7">
    <location>
        <begin position="2"/>
        <end position="74"/>
    </location>
</feature>
<dbReference type="OrthoDB" id="6778529at2759"/>
<keyword evidence="4" id="KW-0804">Transcription</keyword>
<dbReference type="PANTHER" id="PTHR23098">
    <property type="entry name" value="AGAP001331-PA-RELATED"/>
    <property type="match status" value="1"/>
</dbReference>
<dbReference type="AlphaFoldDB" id="A0A9N9QJR3"/>
<evidence type="ECO:0000256" key="1">
    <source>
        <dbReference type="ARBA" id="ARBA00011764"/>
    </source>
</evidence>
<keyword evidence="9" id="KW-1185">Reference proteome</keyword>
<name>A0A9N9QJR3_9CUCU</name>
<accession>A0A9N9QJR3</accession>
<proteinExistence type="predicted"/>
<organism evidence="8 9">
    <name type="scientific">Ceutorhynchus assimilis</name>
    <name type="common">cabbage seed weevil</name>
    <dbReference type="NCBI Taxonomy" id="467358"/>
    <lineage>
        <taxon>Eukaryota</taxon>
        <taxon>Metazoa</taxon>
        <taxon>Ecdysozoa</taxon>
        <taxon>Arthropoda</taxon>
        <taxon>Hexapoda</taxon>
        <taxon>Insecta</taxon>
        <taxon>Pterygota</taxon>
        <taxon>Neoptera</taxon>
        <taxon>Endopterygota</taxon>
        <taxon>Coleoptera</taxon>
        <taxon>Polyphaga</taxon>
        <taxon>Cucujiformia</taxon>
        <taxon>Curculionidae</taxon>
        <taxon>Ceutorhynchinae</taxon>
        <taxon>Ceutorhynchus</taxon>
    </lineage>
</organism>
<evidence type="ECO:0000313" key="8">
    <source>
        <dbReference type="EMBL" id="CAG9773362.1"/>
    </source>
</evidence>